<gene>
    <name evidence="2" type="ORF">BJ554DRAFT_7128</name>
</gene>
<dbReference type="AlphaFoldDB" id="A0A8H8DMN5"/>
<feature type="compositionally biased region" description="Basic residues" evidence="1">
    <location>
        <begin position="227"/>
        <end position="242"/>
    </location>
</feature>
<organism evidence="2 3">
    <name type="scientific">Olpidium bornovanus</name>
    <dbReference type="NCBI Taxonomy" id="278681"/>
    <lineage>
        <taxon>Eukaryota</taxon>
        <taxon>Fungi</taxon>
        <taxon>Fungi incertae sedis</taxon>
        <taxon>Olpidiomycota</taxon>
        <taxon>Olpidiomycotina</taxon>
        <taxon>Olpidiomycetes</taxon>
        <taxon>Olpidiales</taxon>
        <taxon>Olpidiaceae</taxon>
        <taxon>Olpidium</taxon>
    </lineage>
</organism>
<accession>A0A8H8DMN5</accession>
<evidence type="ECO:0000313" key="2">
    <source>
        <dbReference type="EMBL" id="KAG5463477.1"/>
    </source>
</evidence>
<dbReference type="EMBL" id="JAEFCI010000536">
    <property type="protein sequence ID" value="KAG5463477.1"/>
    <property type="molecule type" value="Genomic_DNA"/>
</dbReference>
<proteinExistence type="predicted"/>
<sequence length="304" mass="32747">MDDVGRFGSAIMITKTEMTTNSARARSACVSEPSRRLFSRKKPQMDSPPFVITIAQGLPPAGSHTVVPVAPLLPLPLAVRLLVSRGRGGDVADLNAFQVEFWTDLRGRGGDDWACEATLRPVACETVEGEEGAPGAASFAVTFAGELDLSAAGTRGRAEFAYRARPSQCAGWTWSGKGPQDNGVLTLLRCDEEPRPLEKTLALEASFAWERLFVPDRGFERPERAAQRRPRTPGMPRSRRRAVNAPGARQASALGARALKPGGRVKSPITGHPDELLQRVLAGPKDATAWGLRTRFPLVFGNVG</sequence>
<keyword evidence="3" id="KW-1185">Reference proteome</keyword>
<feature type="region of interest" description="Disordered" evidence="1">
    <location>
        <begin position="220"/>
        <end position="251"/>
    </location>
</feature>
<name>A0A8H8DMN5_9FUNG</name>
<protein>
    <submittedName>
        <fullName evidence="2">Uncharacterized protein</fullName>
    </submittedName>
</protein>
<dbReference type="Proteomes" id="UP000673691">
    <property type="component" value="Unassembled WGS sequence"/>
</dbReference>
<evidence type="ECO:0000313" key="3">
    <source>
        <dbReference type="Proteomes" id="UP000673691"/>
    </source>
</evidence>
<comment type="caution">
    <text evidence="2">The sequence shown here is derived from an EMBL/GenBank/DDBJ whole genome shotgun (WGS) entry which is preliminary data.</text>
</comment>
<evidence type="ECO:0000256" key="1">
    <source>
        <dbReference type="SAM" id="MobiDB-lite"/>
    </source>
</evidence>
<reference evidence="2 3" key="1">
    <citation type="journal article" name="Sci. Rep.">
        <title>Genome-scale phylogenetic analyses confirm Olpidium as the closest living zoosporic fungus to the non-flagellated, terrestrial fungi.</title>
        <authorList>
            <person name="Chang Y."/>
            <person name="Rochon D."/>
            <person name="Sekimoto S."/>
            <person name="Wang Y."/>
            <person name="Chovatia M."/>
            <person name="Sandor L."/>
            <person name="Salamov A."/>
            <person name="Grigoriev I.V."/>
            <person name="Stajich J.E."/>
            <person name="Spatafora J.W."/>
        </authorList>
    </citation>
    <scope>NUCLEOTIDE SEQUENCE [LARGE SCALE GENOMIC DNA]</scope>
    <source>
        <strain evidence="2">S191</strain>
    </source>
</reference>